<dbReference type="Proteomes" id="UP000838878">
    <property type="component" value="Chromosome 11"/>
</dbReference>
<feature type="region of interest" description="Disordered" evidence="1">
    <location>
        <begin position="27"/>
        <end position="90"/>
    </location>
</feature>
<dbReference type="OrthoDB" id="6618101at2759"/>
<feature type="compositionally biased region" description="Polar residues" evidence="1">
    <location>
        <begin position="244"/>
        <end position="269"/>
    </location>
</feature>
<gene>
    <name evidence="2" type="ORF">BINO364_LOCUS3303</name>
</gene>
<evidence type="ECO:0000313" key="3">
    <source>
        <dbReference type="Proteomes" id="UP000838878"/>
    </source>
</evidence>
<evidence type="ECO:0000313" key="2">
    <source>
        <dbReference type="EMBL" id="CAH0716548.1"/>
    </source>
</evidence>
<proteinExistence type="predicted"/>
<feature type="compositionally biased region" description="Low complexity" evidence="1">
    <location>
        <begin position="44"/>
        <end position="62"/>
    </location>
</feature>
<accession>A0A8J9V5U3</accession>
<name>A0A8J9V5U3_9NEOP</name>
<feature type="non-terminal residue" evidence="2">
    <location>
        <position position="310"/>
    </location>
</feature>
<protein>
    <submittedName>
        <fullName evidence="2">Uncharacterized protein</fullName>
    </submittedName>
</protein>
<feature type="region of interest" description="Disordered" evidence="1">
    <location>
        <begin position="244"/>
        <end position="296"/>
    </location>
</feature>
<sequence>MLSYMMPVDEKPPPVPGKGRLALELVATPGSPESAARRTRTNISKDSSTSSFASDLTISSSTPTGAHDKPKHKLLSNGSKHTSLKRVSFGSSKGSMVETLIYESPLQEEPESSPPPKFQETAFPYTPVEDDSERSKVRVSFYQGARPQCLSPPPVQSDSHILYADLLSAAANVDMAEHTMYNRQISTESGWDNPFRPDGDLSREADEIVSLIKGGKPITPTIPIVNQSPICDEKEEKVHANNVNASPPAQTKASPVQQNTPKSNGTKNGTAVPEVRSGQVEVQRSPPQEPLQPEHVTIKKKQKCKCCVIQ</sequence>
<feature type="region of interest" description="Disordered" evidence="1">
    <location>
        <begin position="104"/>
        <end position="136"/>
    </location>
</feature>
<dbReference type="AlphaFoldDB" id="A0A8J9V5U3"/>
<dbReference type="EMBL" id="OV170231">
    <property type="protein sequence ID" value="CAH0716548.1"/>
    <property type="molecule type" value="Genomic_DNA"/>
</dbReference>
<reference evidence="2" key="1">
    <citation type="submission" date="2021-12" db="EMBL/GenBank/DDBJ databases">
        <authorList>
            <person name="Martin H S."/>
        </authorList>
    </citation>
    <scope>NUCLEOTIDE SEQUENCE</scope>
</reference>
<keyword evidence="3" id="KW-1185">Reference proteome</keyword>
<evidence type="ECO:0000256" key="1">
    <source>
        <dbReference type="SAM" id="MobiDB-lite"/>
    </source>
</evidence>
<organism evidence="2 3">
    <name type="scientific">Brenthis ino</name>
    <name type="common">lesser marbled fritillary</name>
    <dbReference type="NCBI Taxonomy" id="405034"/>
    <lineage>
        <taxon>Eukaryota</taxon>
        <taxon>Metazoa</taxon>
        <taxon>Ecdysozoa</taxon>
        <taxon>Arthropoda</taxon>
        <taxon>Hexapoda</taxon>
        <taxon>Insecta</taxon>
        <taxon>Pterygota</taxon>
        <taxon>Neoptera</taxon>
        <taxon>Endopterygota</taxon>
        <taxon>Lepidoptera</taxon>
        <taxon>Glossata</taxon>
        <taxon>Ditrysia</taxon>
        <taxon>Papilionoidea</taxon>
        <taxon>Nymphalidae</taxon>
        <taxon>Heliconiinae</taxon>
        <taxon>Argynnini</taxon>
        <taxon>Brenthis</taxon>
    </lineage>
</organism>